<evidence type="ECO:0000313" key="2">
    <source>
        <dbReference type="EMBL" id="CAB5389250.1"/>
    </source>
</evidence>
<organism evidence="2 3">
    <name type="scientific">Rhizophagus irregularis</name>
    <dbReference type="NCBI Taxonomy" id="588596"/>
    <lineage>
        <taxon>Eukaryota</taxon>
        <taxon>Fungi</taxon>
        <taxon>Fungi incertae sedis</taxon>
        <taxon>Mucoromycota</taxon>
        <taxon>Glomeromycotina</taxon>
        <taxon>Glomeromycetes</taxon>
        <taxon>Glomerales</taxon>
        <taxon>Glomeraceae</taxon>
        <taxon>Rhizophagus</taxon>
    </lineage>
</organism>
<evidence type="ECO:0000313" key="3">
    <source>
        <dbReference type="Proteomes" id="UP000684084"/>
    </source>
</evidence>
<dbReference type="EMBL" id="CAGKOT010000064">
    <property type="protein sequence ID" value="CAB5389250.1"/>
    <property type="molecule type" value="Genomic_DNA"/>
</dbReference>
<comment type="caution">
    <text evidence="2">The sequence shown here is derived from an EMBL/GenBank/DDBJ whole genome shotgun (WGS) entry which is preliminary data.</text>
</comment>
<dbReference type="AlphaFoldDB" id="A0A915ZSG3"/>
<feature type="compositionally biased region" description="Polar residues" evidence="1">
    <location>
        <begin position="205"/>
        <end position="222"/>
    </location>
</feature>
<evidence type="ECO:0000256" key="1">
    <source>
        <dbReference type="SAM" id="MobiDB-lite"/>
    </source>
</evidence>
<feature type="compositionally biased region" description="Basic residues" evidence="1">
    <location>
        <begin position="309"/>
        <end position="326"/>
    </location>
</feature>
<name>A0A915ZSG3_9GLOM</name>
<dbReference type="Proteomes" id="UP000684084">
    <property type="component" value="Unassembled WGS sequence"/>
</dbReference>
<dbReference type="OrthoDB" id="2349209at2759"/>
<feature type="region of interest" description="Disordered" evidence="1">
    <location>
        <begin position="205"/>
        <end position="326"/>
    </location>
</feature>
<feature type="compositionally biased region" description="Polar residues" evidence="1">
    <location>
        <begin position="229"/>
        <end position="250"/>
    </location>
</feature>
<protein>
    <submittedName>
        <fullName evidence="2">Uncharacterized protein</fullName>
    </submittedName>
</protein>
<accession>A0A915ZSG3</accession>
<gene>
    <name evidence="2" type="ORF">CHRIB12_LOCUS20979</name>
</gene>
<sequence>MTATLSVIALVVRLRESSHTAFGDAIYREKVSNENPVFGFKQFSNTLHDYNEAFKEGDLVHFGGKFTIDDNKLMLLVEAACVLEPQLGRNGERLKWEPEKIPSTKPFVHITTSACEPLSTSNNMNFVKTKSLIYSPFHSAARYINFEIGYSSESKWLEYLSDKWSEFANFFVAGFLEAIYTDRSTTYVQIDAKLIDYDVRFRTSTSSNNYQPSPQRSTTNAFAQRRNKSTPNSPVKTHITPKSDSNTTEIENAYEEESDNDSDKEDTVGTNQSPIDLVMIDDNTPINANKTKKRQLSDLCDGEIDQPIKPKRSYNKKGGRGGRGKK</sequence>
<dbReference type="VEuPathDB" id="FungiDB:RhiirFUN_007157"/>
<reference evidence="2" key="1">
    <citation type="submission" date="2020-05" db="EMBL/GenBank/DDBJ databases">
        <authorList>
            <person name="Rincon C."/>
            <person name="Sanders R I."/>
            <person name="Robbins C."/>
            <person name="Chaturvedi A."/>
        </authorList>
    </citation>
    <scope>NUCLEOTIDE SEQUENCE</scope>
    <source>
        <strain evidence="2">CHB12</strain>
    </source>
</reference>
<feature type="compositionally biased region" description="Acidic residues" evidence="1">
    <location>
        <begin position="252"/>
        <end position="264"/>
    </location>
</feature>
<proteinExistence type="predicted"/>